<evidence type="ECO:0000256" key="1">
    <source>
        <dbReference type="SAM" id="MobiDB-lite"/>
    </source>
</evidence>
<keyword evidence="4" id="KW-1185">Reference proteome</keyword>
<dbReference type="EMBL" id="VSRR010113529">
    <property type="protein sequence ID" value="MPC98308.1"/>
    <property type="molecule type" value="Genomic_DNA"/>
</dbReference>
<keyword evidence="2" id="KW-0812">Transmembrane</keyword>
<feature type="compositionally biased region" description="Basic and acidic residues" evidence="1">
    <location>
        <begin position="1"/>
        <end position="13"/>
    </location>
</feature>
<evidence type="ECO:0000313" key="3">
    <source>
        <dbReference type="EMBL" id="MPC98308.1"/>
    </source>
</evidence>
<feature type="region of interest" description="Disordered" evidence="1">
    <location>
        <begin position="1"/>
        <end position="26"/>
    </location>
</feature>
<gene>
    <name evidence="3" type="ORF">E2C01_093673</name>
</gene>
<dbReference type="AlphaFoldDB" id="A0A5B7JZD0"/>
<organism evidence="3 4">
    <name type="scientific">Portunus trituberculatus</name>
    <name type="common">Swimming crab</name>
    <name type="synonym">Neptunus trituberculatus</name>
    <dbReference type="NCBI Taxonomy" id="210409"/>
    <lineage>
        <taxon>Eukaryota</taxon>
        <taxon>Metazoa</taxon>
        <taxon>Ecdysozoa</taxon>
        <taxon>Arthropoda</taxon>
        <taxon>Crustacea</taxon>
        <taxon>Multicrustacea</taxon>
        <taxon>Malacostraca</taxon>
        <taxon>Eumalacostraca</taxon>
        <taxon>Eucarida</taxon>
        <taxon>Decapoda</taxon>
        <taxon>Pleocyemata</taxon>
        <taxon>Brachyura</taxon>
        <taxon>Eubrachyura</taxon>
        <taxon>Portunoidea</taxon>
        <taxon>Portunidae</taxon>
        <taxon>Portuninae</taxon>
        <taxon>Portunus</taxon>
    </lineage>
</organism>
<proteinExistence type="predicted"/>
<keyword evidence="2" id="KW-0472">Membrane</keyword>
<dbReference type="Proteomes" id="UP000324222">
    <property type="component" value="Unassembled WGS sequence"/>
</dbReference>
<keyword evidence="2" id="KW-1133">Transmembrane helix</keyword>
<name>A0A5B7JZD0_PORTR</name>
<sequence length="124" mass="13639">MRNIHEGRKDTHTHTHTWGGGRRVAPAAPCTRGGTPSLRDLRHAAMASRWEGVGRRAGQEMKAGVARQRGAVLLFLLLCPALQQQQQQTTTADPACVGLVVLFPTTCFTLFLHLFIHCDLICLI</sequence>
<protein>
    <submittedName>
        <fullName evidence="3">Uncharacterized protein</fullName>
    </submittedName>
</protein>
<comment type="caution">
    <text evidence="3">The sequence shown here is derived from an EMBL/GenBank/DDBJ whole genome shotgun (WGS) entry which is preliminary data.</text>
</comment>
<reference evidence="3 4" key="1">
    <citation type="submission" date="2019-05" db="EMBL/GenBank/DDBJ databases">
        <title>Another draft genome of Portunus trituberculatus and its Hox gene families provides insights of decapod evolution.</title>
        <authorList>
            <person name="Jeong J.-H."/>
            <person name="Song I."/>
            <person name="Kim S."/>
            <person name="Choi T."/>
            <person name="Kim D."/>
            <person name="Ryu S."/>
            <person name="Kim W."/>
        </authorList>
    </citation>
    <scope>NUCLEOTIDE SEQUENCE [LARGE SCALE GENOMIC DNA]</scope>
    <source>
        <tissue evidence="3">Muscle</tissue>
    </source>
</reference>
<feature type="transmembrane region" description="Helical" evidence="2">
    <location>
        <begin position="95"/>
        <end position="116"/>
    </location>
</feature>
<evidence type="ECO:0000313" key="4">
    <source>
        <dbReference type="Proteomes" id="UP000324222"/>
    </source>
</evidence>
<evidence type="ECO:0000256" key="2">
    <source>
        <dbReference type="SAM" id="Phobius"/>
    </source>
</evidence>
<accession>A0A5B7JZD0</accession>